<dbReference type="GO" id="GO:0005829">
    <property type="term" value="C:cytosol"/>
    <property type="evidence" value="ECO:0007669"/>
    <property type="project" value="TreeGrafter"/>
</dbReference>
<keyword evidence="3" id="KW-1185">Reference proteome</keyword>
<dbReference type="PANTHER" id="PTHR11647">
    <property type="entry name" value="HYDRANTOINASE/DIHYDROPYRIMIDINASE FAMILY MEMBER"/>
    <property type="match status" value="1"/>
</dbReference>
<dbReference type="InterPro" id="IPR013108">
    <property type="entry name" value="Amidohydro_3"/>
</dbReference>
<dbReference type="Pfam" id="PF07969">
    <property type="entry name" value="Amidohydro_3"/>
    <property type="match status" value="1"/>
</dbReference>
<gene>
    <name evidence="2" type="ORF">AWB78_06591</name>
</gene>
<dbReference type="InterPro" id="IPR032466">
    <property type="entry name" value="Metal_Hydrolase"/>
</dbReference>
<dbReference type="Gene3D" id="2.30.40.10">
    <property type="entry name" value="Urease, subunit C, domain 1"/>
    <property type="match status" value="1"/>
</dbReference>
<dbReference type="Gene3D" id="3.30.1490.130">
    <property type="entry name" value="D-aminoacylase. Domain 3"/>
    <property type="match status" value="1"/>
</dbReference>
<dbReference type="SUPFAM" id="SSF51338">
    <property type="entry name" value="Composite domain of metallo-dependent hydrolases"/>
    <property type="match status" value="1"/>
</dbReference>
<organism evidence="2 3">
    <name type="scientific">Caballeronia calidae</name>
    <dbReference type="NCBI Taxonomy" id="1777139"/>
    <lineage>
        <taxon>Bacteria</taxon>
        <taxon>Pseudomonadati</taxon>
        <taxon>Pseudomonadota</taxon>
        <taxon>Betaproteobacteria</taxon>
        <taxon>Burkholderiales</taxon>
        <taxon>Burkholderiaceae</taxon>
        <taxon>Caballeronia</taxon>
    </lineage>
</organism>
<dbReference type="CDD" id="cd01297">
    <property type="entry name" value="D-aminoacylase"/>
    <property type="match status" value="1"/>
</dbReference>
<dbReference type="InterPro" id="IPR011059">
    <property type="entry name" value="Metal-dep_hydrolase_composite"/>
</dbReference>
<evidence type="ECO:0000259" key="1">
    <source>
        <dbReference type="Pfam" id="PF07969"/>
    </source>
</evidence>
<dbReference type="EMBL" id="FCOX02000054">
    <property type="protein sequence ID" value="SAL03445.1"/>
    <property type="molecule type" value="Genomic_DNA"/>
</dbReference>
<name>A0A158E995_9BURK</name>
<dbReference type="Gene3D" id="3.20.20.140">
    <property type="entry name" value="Metal-dependent hydrolases"/>
    <property type="match status" value="1"/>
</dbReference>
<dbReference type="SUPFAM" id="SSF51556">
    <property type="entry name" value="Metallo-dependent hydrolases"/>
    <property type="match status" value="1"/>
</dbReference>
<comment type="caution">
    <text evidence="2">The sequence shown here is derived from an EMBL/GenBank/DDBJ whole genome shotgun (WGS) entry which is preliminary data.</text>
</comment>
<evidence type="ECO:0000313" key="2">
    <source>
        <dbReference type="EMBL" id="SAL03445.1"/>
    </source>
</evidence>
<feature type="domain" description="Amidohydrolase 3" evidence="1">
    <location>
        <begin position="46"/>
        <end position="458"/>
    </location>
</feature>
<reference evidence="2" key="1">
    <citation type="submission" date="2016-01" db="EMBL/GenBank/DDBJ databases">
        <authorList>
            <person name="Peeters C."/>
        </authorList>
    </citation>
    <scope>NUCLEOTIDE SEQUENCE</scope>
    <source>
        <strain evidence="2">LMG 29321</strain>
    </source>
</reference>
<evidence type="ECO:0000313" key="3">
    <source>
        <dbReference type="Proteomes" id="UP000071859"/>
    </source>
</evidence>
<accession>A0A158E995</accession>
<sequence>MNTFDTIIRGARIVDGTGAEPYVADLCVWDGKIAAIEACADASASEEIQAHGLFLAPGFIDAHTHDDLHVINHPAMVPKLSQGVTTVVVGNCGISGSPLRLSGEPPDPINLLGDTPDFQYPSFTDYVDAVNRAMPAVNVAALVGHTSLRSNHMSDLRRAATAVEIAGMKKELTDALRAGAIGLSTGLAYRNAHCAPTSEVEALATALEDVGGLYVSHIRSEDDEILEALDEAVGIGQSANVDVVISHLKCAGRRNWRRSGEVLERIGSLQAARGLGCDCYPYAASSTTLDPNLVDEAIEIRITWSTASPEMAGRTLAEIADLWNVPQVEAARRLEPAGAIYHEMLESDVQRILAHPATMIGSDGLPNDPRPHPRLWGTFARVLGHYSRELNLFSIQEAVRKMTGLTAQRFGLEGRGELKPGNFADLVLFDAHRIEDRATFEAPTRAARGIEAVWVNGTLSWRENATTGRRAGRFIARRSS</sequence>
<dbReference type="InterPro" id="IPR023100">
    <property type="entry name" value="D-aminoacylase_insert_dom_sf"/>
</dbReference>
<dbReference type="GO" id="GO:0016812">
    <property type="term" value="F:hydrolase activity, acting on carbon-nitrogen (but not peptide) bonds, in cyclic amides"/>
    <property type="evidence" value="ECO:0007669"/>
    <property type="project" value="TreeGrafter"/>
</dbReference>
<dbReference type="GO" id="GO:0016811">
    <property type="term" value="F:hydrolase activity, acting on carbon-nitrogen (but not peptide) bonds, in linear amides"/>
    <property type="evidence" value="ECO:0007669"/>
    <property type="project" value="InterPro"/>
</dbReference>
<protein>
    <submittedName>
        <fullName evidence="2">D-aminoacylase</fullName>
    </submittedName>
</protein>
<dbReference type="PANTHER" id="PTHR11647:SF1">
    <property type="entry name" value="COLLAPSIN RESPONSE MEDIATOR PROTEIN"/>
    <property type="match status" value="1"/>
</dbReference>
<dbReference type="RefSeq" id="WP_062610691.1">
    <property type="nucleotide sequence ID" value="NZ_FCOX02000054.1"/>
</dbReference>
<dbReference type="Proteomes" id="UP000071859">
    <property type="component" value="Unassembled WGS sequence"/>
</dbReference>
<dbReference type="AlphaFoldDB" id="A0A158E995"/>
<proteinExistence type="predicted"/>
<dbReference type="InterPro" id="IPR050378">
    <property type="entry name" value="Metallo-dep_Hydrolases_sf"/>
</dbReference>
<dbReference type="OrthoDB" id="9766983at2"/>